<dbReference type="Ensembl" id="ENSCJPT00005033504.1">
    <property type="protein sequence ID" value="ENSCJPP00005024609.1"/>
    <property type="gene ID" value="ENSCJPG00005019384.1"/>
</dbReference>
<protein>
    <submittedName>
        <fullName evidence="1">Uncharacterized protein</fullName>
    </submittedName>
</protein>
<reference evidence="1" key="3">
    <citation type="submission" date="2025-09" db="UniProtKB">
        <authorList>
            <consortium name="Ensembl"/>
        </authorList>
    </citation>
    <scope>IDENTIFICATION</scope>
</reference>
<dbReference type="Proteomes" id="UP000694412">
    <property type="component" value="Chromosome 5"/>
</dbReference>
<sequence>AHLKEHSQLNYFTSRKSYEMTIIKPLKDLEKHCVYFSFYFIYLFIFPSETSPMLKNDWKELGASQLKAS</sequence>
<proteinExistence type="predicted"/>
<reference evidence="1" key="1">
    <citation type="submission" date="2015-11" db="EMBL/GenBank/DDBJ databases">
        <authorList>
            <consortium name="International Coturnix japonica Genome Analysis Consortium"/>
            <person name="Warren W."/>
            <person name="Burt D.W."/>
            <person name="Antin P.B."/>
            <person name="Lanford R."/>
            <person name="Gros J."/>
            <person name="Wilson R.K."/>
        </authorList>
    </citation>
    <scope>NUCLEOTIDE SEQUENCE [LARGE SCALE GENOMIC DNA]</scope>
</reference>
<name>A0A8C2U9T2_COTJA</name>
<accession>A0A8C2U9T2</accession>
<organism evidence="1 2">
    <name type="scientific">Coturnix japonica</name>
    <name type="common">Japanese quail</name>
    <name type="synonym">Coturnix coturnix japonica</name>
    <dbReference type="NCBI Taxonomy" id="93934"/>
    <lineage>
        <taxon>Eukaryota</taxon>
        <taxon>Metazoa</taxon>
        <taxon>Chordata</taxon>
        <taxon>Craniata</taxon>
        <taxon>Vertebrata</taxon>
        <taxon>Euteleostomi</taxon>
        <taxon>Archelosauria</taxon>
        <taxon>Archosauria</taxon>
        <taxon>Dinosauria</taxon>
        <taxon>Saurischia</taxon>
        <taxon>Theropoda</taxon>
        <taxon>Coelurosauria</taxon>
        <taxon>Aves</taxon>
        <taxon>Neognathae</taxon>
        <taxon>Galloanserae</taxon>
        <taxon>Galliformes</taxon>
        <taxon>Phasianidae</taxon>
        <taxon>Perdicinae</taxon>
        <taxon>Coturnix</taxon>
    </lineage>
</organism>
<evidence type="ECO:0000313" key="1">
    <source>
        <dbReference type="Ensembl" id="ENSCJPP00005024609.1"/>
    </source>
</evidence>
<reference evidence="1" key="2">
    <citation type="submission" date="2025-08" db="UniProtKB">
        <authorList>
            <consortium name="Ensembl"/>
        </authorList>
    </citation>
    <scope>IDENTIFICATION</scope>
</reference>
<keyword evidence="2" id="KW-1185">Reference proteome</keyword>
<dbReference type="AlphaFoldDB" id="A0A8C2U9T2"/>
<evidence type="ECO:0000313" key="2">
    <source>
        <dbReference type="Proteomes" id="UP000694412"/>
    </source>
</evidence>